<comment type="caution">
    <text evidence="2">The sequence shown here is derived from an EMBL/GenBank/DDBJ whole genome shotgun (WGS) entry which is preliminary data.</text>
</comment>
<proteinExistence type="predicted"/>
<dbReference type="InterPro" id="IPR050834">
    <property type="entry name" value="Glycosyltransf_2"/>
</dbReference>
<dbReference type="NCBIfam" id="NF038302">
    <property type="entry name" value="EPS_HpsE"/>
    <property type="match status" value="1"/>
</dbReference>
<gene>
    <name evidence="2" type="primary">hpsE</name>
    <name evidence="2" type="ORF">ACE1B6_11885</name>
</gene>
<evidence type="ECO:0000259" key="1">
    <source>
        <dbReference type="Pfam" id="PF00535"/>
    </source>
</evidence>
<dbReference type="Pfam" id="PF00535">
    <property type="entry name" value="Glycos_transf_2"/>
    <property type="match status" value="1"/>
</dbReference>
<feature type="domain" description="Glycosyltransferase 2-like" evidence="1">
    <location>
        <begin position="4"/>
        <end position="155"/>
    </location>
</feature>
<dbReference type="Gene3D" id="3.90.550.10">
    <property type="entry name" value="Spore Coat Polysaccharide Biosynthesis Protein SpsA, Chain A"/>
    <property type="match status" value="1"/>
</dbReference>
<protein>
    <submittedName>
        <fullName evidence="2">Hormogonium polysaccharide biosynthesis glycosyltransferase HpsE</fullName>
    </submittedName>
</protein>
<dbReference type="Proteomes" id="UP001576776">
    <property type="component" value="Unassembled WGS sequence"/>
</dbReference>
<dbReference type="PANTHER" id="PTHR43685:SF3">
    <property type="entry name" value="SLR2126 PROTEIN"/>
    <property type="match status" value="1"/>
</dbReference>
<evidence type="ECO:0000313" key="3">
    <source>
        <dbReference type="Proteomes" id="UP001576776"/>
    </source>
</evidence>
<keyword evidence="3" id="KW-1185">Reference proteome</keyword>
<sequence>MDFTIVIPTYNGANRLPLVLDRLRQQRNTEHLNWEIIVIDNNSKDKTKEVFQEYQENWNDKITLRYSFAAEQGLAFARWEGILAARGELIGFLDDDILPDNHWVAAAYSFGKEHPQAGAFGGQIRGNFAVKPPENFSQIQSFFAIRERGEQLHLYDPDNLSLPPGAALVVRKQAWCECVPQRSMLIGRVGGKMLAGEDFEVLLYMHKAGWEIWYNPAMHADHQIPERRLEKDYLLSLIRGCGLTICHLRMINAKKWQKPVIMGKIILGGLRRYLQHWLKYGTQVQTDAIAAGEREFYLSSLVSPFFFIKTSLDAKFVEVFGKKS</sequence>
<dbReference type="EMBL" id="JBHFNS010000050">
    <property type="protein sequence ID" value="MFB2935945.1"/>
    <property type="molecule type" value="Genomic_DNA"/>
</dbReference>
<dbReference type="InterPro" id="IPR001173">
    <property type="entry name" value="Glyco_trans_2-like"/>
</dbReference>
<dbReference type="PANTHER" id="PTHR43685">
    <property type="entry name" value="GLYCOSYLTRANSFERASE"/>
    <property type="match status" value="1"/>
</dbReference>
<dbReference type="SUPFAM" id="SSF53448">
    <property type="entry name" value="Nucleotide-diphospho-sugar transferases"/>
    <property type="match status" value="1"/>
</dbReference>
<reference evidence="2 3" key="1">
    <citation type="submission" date="2024-09" db="EMBL/GenBank/DDBJ databases">
        <title>Floridaenema gen nov. (Aerosakkonemataceae, Aerosakkonematales ord. nov., Cyanobacteria) from benthic tropical and subtropical fresh waters, with the description of four new species.</title>
        <authorList>
            <person name="Moretto J.A."/>
            <person name="Berthold D.E."/>
            <person name="Lefler F.W."/>
            <person name="Huang I.-S."/>
            <person name="Laughinghouse H. IV."/>
        </authorList>
    </citation>
    <scope>NUCLEOTIDE SEQUENCE [LARGE SCALE GENOMIC DNA]</scope>
    <source>
        <strain evidence="2 3">BLCC-F154</strain>
    </source>
</reference>
<dbReference type="RefSeq" id="WP_413257446.1">
    <property type="nucleotide sequence ID" value="NZ_JBHFNS010000050.1"/>
</dbReference>
<evidence type="ECO:0000313" key="2">
    <source>
        <dbReference type="EMBL" id="MFB2935945.1"/>
    </source>
</evidence>
<dbReference type="InterPro" id="IPR029044">
    <property type="entry name" value="Nucleotide-diphossugar_trans"/>
</dbReference>
<dbReference type="CDD" id="cd00761">
    <property type="entry name" value="Glyco_tranf_GTA_type"/>
    <property type="match status" value="1"/>
</dbReference>
<organism evidence="2 3">
    <name type="scientific">Floridaenema fluviatile BLCC-F154</name>
    <dbReference type="NCBI Taxonomy" id="3153640"/>
    <lineage>
        <taxon>Bacteria</taxon>
        <taxon>Bacillati</taxon>
        <taxon>Cyanobacteriota</taxon>
        <taxon>Cyanophyceae</taxon>
        <taxon>Oscillatoriophycideae</taxon>
        <taxon>Aerosakkonematales</taxon>
        <taxon>Aerosakkonemataceae</taxon>
        <taxon>Floridanema</taxon>
        <taxon>Floridanema fluviatile</taxon>
    </lineage>
</organism>
<name>A0ABV4YAV9_9CYAN</name>
<accession>A0ABV4YAV9</accession>